<evidence type="ECO:0000256" key="1">
    <source>
        <dbReference type="ARBA" id="ARBA00005636"/>
    </source>
</evidence>
<dbReference type="AlphaFoldDB" id="A0A1F5FWG3"/>
<dbReference type="Gene3D" id="2.30.30.30">
    <property type="match status" value="1"/>
</dbReference>
<dbReference type="SUPFAM" id="SSF50104">
    <property type="entry name" value="Translation proteins SH3-like domain"/>
    <property type="match status" value="1"/>
</dbReference>
<sequence>AEIKVGNCLPLKNIPVGIEIHNLEITPGKGAQMVRSAGNVATVQSKDESGVIVKLPSGEVRLFKSEAKATIGSLSNPHHKEEHIGKAGRARHMGIRPTVRGVAQDPRSHPHGGGEGRSGIGLKSPKSVYGKRVMGVRTRNRKKFSNQTIIKRRFSK</sequence>
<dbReference type="FunFam" id="2.30.30.30:FF:000001">
    <property type="entry name" value="50S ribosomal protein L2"/>
    <property type="match status" value="1"/>
</dbReference>
<dbReference type="GO" id="GO:0003723">
    <property type="term" value="F:RNA binding"/>
    <property type="evidence" value="ECO:0007669"/>
    <property type="project" value="InterPro"/>
</dbReference>
<proteinExistence type="inferred from homology"/>
<feature type="domain" description="Large ribosomal subunit protein uL2 C-terminal" evidence="7">
    <location>
        <begin position="3"/>
        <end position="132"/>
    </location>
</feature>
<dbReference type="InterPro" id="IPR022669">
    <property type="entry name" value="Ribosomal_uL2_C"/>
</dbReference>
<dbReference type="EMBL" id="MFAQ01000005">
    <property type="protein sequence ID" value="OGD83951.1"/>
    <property type="molecule type" value="Genomic_DNA"/>
</dbReference>
<dbReference type="InterPro" id="IPR005880">
    <property type="entry name" value="Ribosomal_uL2_bac/org-type"/>
</dbReference>
<feature type="non-terminal residue" evidence="8">
    <location>
        <position position="1"/>
    </location>
</feature>
<dbReference type="SMART" id="SM01382">
    <property type="entry name" value="Ribosomal_L2_C"/>
    <property type="match status" value="1"/>
</dbReference>
<dbReference type="GO" id="GO:0015934">
    <property type="term" value="C:large ribosomal subunit"/>
    <property type="evidence" value="ECO:0007669"/>
    <property type="project" value="InterPro"/>
</dbReference>
<dbReference type="InterPro" id="IPR014726">
    <property type="entry name" value="Ribosomal_uL2_dom3"/>
</dbReference>
<evidence type="ECO:0000256" key="2">
    <source>
        <dbReference type="ARBA" id="ARBA00022980"/>
    </source>
</evidence>
<gene>
    <name evidence="8" type="ORF">A2572_00130</name>
</gene>
<dbReference type="FunFam" id="4.10.950.10:FF:000001">
    <property type="entry name" value="50S ribosomal protein L2"/>
    <property type="match status" value="1"/>
</dbReference>
<dbReference type="InterPro" id="IPR002171">
    <property type="entry name" value="Ribosomal_uL2"/>
</dbReference>
<evidence type="ECO:0000256" key="6">
    <source>
        <dbReference type="SAM" id="MobiDB-lite"/>
    </source>
</evidence>
<dbReference type="PANTHER" id="PTHR13691:SF5">
    <property type="entry name" value="LARGE RIBOSOMAL SUBUNIT PROTEIN UL2M"/>
    <property type="match status" value="1"/>
</dbReference>
<keyword evidence="2 8" id="KW-0689">Ribosomal protein</keyword>
<dbReference type="GO" id="GO:0003735">
    <property type="term" value="F:structural constituent of ribosome"/>
    <property type="evidence" value="ECO:0007669"/>
    <property type="project" value="InterPro"/>
</dbReference>
<comment type="similarity">
    <text evidence="1">Belongs to the universal ribosomal protein uL2 family.</text>
</comment>
<evidence type="ECO:0000313" key="9">
    <source>
        <dbReference type="Proteomes" id="UP000179237"/>
    </source>
</evidence>
<keyword evidence="3" id="KW-0687">Ribonucleoprotein</keyword>
<evidence type="ECO:0000313" key="8">
    <source>
        <dbReference type="EMBL" id="OGD83951.1"/>
    </source>
</evidence>
<dbReference type="InterPro" id="IPR008991">
    <property type="entry name" value="Translation_prot_SH3-like_sf"/>
</dbReference>
<evidence type="ECO:0000259" key="7">
    <source>
        <dbReference type="SMART" id="SM01382"/>
    </source>
</evidence>
<evidence type="ECO:0000256" key="3">
    <source>
        <dbReference type="ARBA" id="ARBA00023274"/>
    </source>
</evidence>
<reference evidence="8 9" key="1">
    <citation type="journal article" date="2016" name="Nat. Commun.">
        <title>Thousands of microbial genomes shed light on interconnected biogeochemical processes in an aquifer system.</title>
        <authorList>
            <person name="Anantharaman K."/>
            <person name="Brown C.T."/>
            <person name="Hug L.A."/>
            <person name="Sharon I."/>
            <person name="Castelle C.J."/>
            <person name="Probst A.J."/>
            <person name="Thomas B.C."/>
            <person name="Singh A."/>
            <person name="Wilkins M.J."/>
            <person name="Karaoz U."/>
            <person name="Brodie E.L."/>
            <person name="Williams K.H."/>
            <person name="Hubbard S.S."/>
            <person name="Banfield J.F."/>
        </authorList>
    </citation>
    <scope>NUCLEOTIDE SEQUENCE [LARGE SCALE GENOMIC DNA]</scope>
</reference>
<feature type="region of interest" description="Disordered" evidence="6">
    <location>
        <begin position="71"/>
        <end position="130"/>
    </location>
</feature>
<accession>A0A1F5FWG3</accession>
<dbReference type="PANTHER" id="PTHR13691">
    <property type="entry name" value="RIBOSOMAL PROTEIN L2"/>
    <property type="match status" value="1"/>
</dbReference>
<dbReference type="Gene3D" id="4.10.950.10">
    <property type="entry name" value="Ribosomal protein L2, domain 3"/>
    <property type="match status" value="1"/>
</dbReference>
<name>A0A1F5FWG3_9BACT</name>
<dbReference type="Pfam" id="PF03947">
    <property type="entry name" value="Ribosomal_L2_C"/>
    <property type="match status" value="1"/>
</dbReference>
<dbReference type="GO" id="GO:0016740">
    <property type="term" value="F:transferase activity"/>
    <property type="evidence" value="ECO:0007669"/>
    <property type="project" value="InterPro"/>
</dbReference>
<organism evidence="8 9">
    <name type="scientific">Candidatus Collierbacteria bacterium RIFOXYD1_FULL_40_9</name>
    <dbReference type="NCBI Taxonomy" id="1817731"/>
    <lineage>
        <taxon>Bacteria</taxon>
        <taxon>Candidatus Collieribacteriota</taxon>
    </lineage>
</organism>
<protein>
    <recommendedName>
        <fullName evidence="4">Large ribosomal subunit protein uL2</fullName>
    </recommendedName>
    <alternativeName>
        <fullName evidence="5">50S ribosomal protein L2</fullName>
    </alternativeName>
</protein>
<comment type="caution">
    <text evidence="8">The sequence shown here is derived from an EMBL/GenBank/DDBJ whole genome shotgun (WGS) entry which is preliminary data.</text>
</comment>
<dbReference type="NCBIfam" id="TIGR01171">
    <property type="entry name" value="rplB_bact"/>
    <property type="match status" value="1"/>
</dbReference>
<dbReference type="InterPro" id="IPR014722">
    <property type="entry name" value="Rib_uL2_dom2"/>
</dbReference>
<evidence type="ECO:0000256" key="4">
    <source>
        <dbReference type="ARBA" id="ARBA00035242"/>
    </source>
</evidence>
<dbReference type="Proteomes" id="UP000179237">
    <property type="component" value="Unassembled WGS sequence"/>
</dbReference>
<dbReference type="GO" id="GO:0002181">
    <property type="term" value="P:cytoplasmic translation"/>
    <property type="evidence" value="ECO:0007669"/>
    <property type="project" value="TreeGrafter"/>
</dbReference>
<evidence type="ECO:0000256" key="5">
    <source>
        <dbReference type="ARBA" id="ARBA00035459"/>
    </source>
</evidence>